<proteinExistence type="predicted"/>
<evidence type="ECO:0000256" key="2">
    <source>
        <dbReference type="ARBA" id="ARBA00023125"/>
    </source>
</evidence>
<dbReference type="PANTHER" id="PTHR45996:SF4">
    <property type="entry name" value="CYCLIC AMP-RESPONSIVE ELEMENT-BINDING PROTEIN 3"/>
    <property type="match status" value="1"/>
</dbReference>
<keyword evidence="7" id="KW-1185">Reference proteome</keyword>
<comment type="caution">
    <text evidence="6">The sequence shown here is derived from an EMBL/GenBank/DDBJ whole genome shotgun (WGS) entry which is preliminary data.</text>
</comment>
<evidence type="ECO:0000313" key="6">
    <source>
        <dbReference type="EMBL" id="CAI9585795.1"/>
    </source>
</evidence>
<evidence type="ECO:0000256" key="4">
    <source>
        <dbReference type="ARBA" id="ARBA00023242"/>
    </source>
</evidence>
<keyword evidence="3" id="KW-0804">Transcription</keyword>
<evidence type="ECO:0000256" key="5">
    <source>
        <dbReference type="SAM" id="MobiDB-lite"/>
    </source>
</evidence>
<evidence type="ECO:0000256" key="1">
    <source>
        <dbReference type="ARBA" id="ARBA00023015"/>
    </source>
</evidence>
<accession>A0ABN9EP70</accession>
<feature type="region of interest" description="Disordered" evidence="5">
    <location>
        <begin position="188"/>
        <end position="210"/>
    </location>
</feature>
<organism evidence="6 7">
    <name type="scientific">Staurois parvus</name>
    <dbReference type="NCBI Taxonomy" id="386267"/>
    <lineage>
        <taxon>Eukaryota</taxon>
        <taxon>Metazoa</taxon>
        <taxon>Chordata</taxon>
        <taxon>Craniata</taxon>
        <taxon>Vertebrata</taxon>
        <taxon>Euteleostomi</taxon>
        <taxon>Amphibia</taxon>
        <taxon>Batrachia</taxon>
        <taxon>Anura</taxon>
        <taxon>Neobatrachia</taxon>
        <taxon>Ranoidea</taxon>
        <taxon>Ranidae</taxon>
        <taxon>Staurois</taxon>
    </lineage>
</organism>
<dbReference type="EMBL" id="CATNWA010015688">
    <property type="protein sequence ID" value="CAI9585795.1"/>
    <property type="molecule type" value="Genomic_DNA"/>
</dbReference>
<evidence type="ECO:0000313" key="7">
    <source>
        <dbReference type="Proteomes" id="UP001162483"/>
    </source>
</evidence>
<reference evidence="6" key="1">
    <citation type="submission" date="2023-05" db="EMBL/GenBank/DDBJ databases">
        <authorList>
            <person name="Stuckert A."/>
        </authorList>
    </citation>
    <scope>NUCLEOTIDE SEQUENCE</scope>
</reference>
<name>A0ABN9EP70_9NEOB</name>
<keyword evidence="4" id="KW-0539">Nucleus</keyword>
<gene>
    <name evidence="6" type="ORF">SPARVUS_LOCUS10272953</name>
</gene>
<protein>
    <recommendedName>
        <fullName evidence="8">Mitochondrial mRNA-processing protein COX24 C-terminal domain-containing protein</fullName>
    </recommendedName>
</protein>
<dbReference type="Proteomes" id="UP001162483">
    <property type="component" value="Unassembled WGS sequence"/>
</dbReference>
<evidence type="ECO:0000256" key="3">
    <source>
        <dbReference type="ARBA" id="ARBA00023163"/>
    </source>
</evidence>
<keyword evidence="1" id="KW-0805">Transcription regulation</keyword>
<dbReference type="InterPro" id="IPR051381">
    <property type="entry name" value="CREB_ATF_subfamily"/>
</dbReference>
<keyword evidence="2" id="KW-0238">DNA-binding</keyword>
<evidence type="ECO:0008006" key="8">
    <source>
        <dbReference type="Google" id="ProtNLM"/>
    </source>
</evidence>
<dbReference type="PANTHER" id="PTHR45996">
    <property type="entry name" value="AGAP001464-PB"/>
    <property type="match status" value="1"/>
</dbReference>
<sequence length="210" mass="24374">MTCFRWFLRSTGRTGLWGTRRVSVTQRWRDSCRSSSEALCVKIQPPLQPVTAVYLRVRLLSHLRRIGSRLLLLTAPALYRASTNYSMLQEDSGDLHSVRSETCDGDVFIDLDVCVEPCDTDILEPIALCMEEEEDEDDSVHFLTSPTLHLSEEETRLLKKEGIVLPQHLHLTKTEERALKRVRRKIRNKRSAQERAARRRRSMWTAWRPG</sequence>